<proteinExistence type="predicted"/>
<dbReference type="Proteomes" id="UP000036403">
    <property type="component" value="Unassembled WGS sequence"/>
</dbReference>
<evidence type="ECO:0000313" key="1">
    <source>
        <dbReference type="EMBL" id="KMQ98251.1"/>
    </source>
</evidence>
<dbReference type="EMBL" id="LBMM01000478">
    <property type="protein sequence ID" value="KMQ98251.1"/>
    <property type="molecule type" value="Genomic_DNA"/>
</dbReference>
<dbReference type="AlphaFoldDB" id="A0A0J7L6G9"/>
<dbReference type="PaxDb" id="67767-A0A0J7L6G9"/>
<keyword evidence="2" id="KW-1185">Reference proteome</keyword>
<dbReference type="OrthoDB" id="8188647at2759"/>
<protein>
    <submittedName>
        <fullName evidence="1">Prominin-1-a-like protein</fullName>
    </submittedName>
</protein>
<evidence type="ECO:0000313" key="2">
    <source>
        <dbReference type="Proteomes" id="UP000036403"/>
    </source>
</evidence>
<reference evidence="1 2" key="1">
    <citation type="submission" date="2015-04" db="EMBL/GenBank/DDBJ databases">
        <title>Lasius niger genome sequencing.</title>
        <authorList>
            <person name="Konorov E.A."/>
            <person name="Nikitin M.A."/>
            <person name="Kirill M.V."/>
            <person name="Chang P."/>
        </authorList>
    </citation>
    <scope>NUCLEOTIDE SEQUENCE [LARGE SCALE GENOMIC DNA]</scope>
    <source>
        <tissue evidence="1">Whole</tissue>
    </source>
</reference>
<organism evidence="1 2">
    <name type="scientific">Lasius niger</name>
    <name type="common">Black garden ant</name>
    <dbReference type="NCBI Taxonomy" id="67767"/>
    <lineage>
        <taxon>Eukaryota</taxon>
        <taxon>Metazoa</taxon>
        <taxon>Ecdysozoa</taxon>
        <taxon>Arthropoda</taxon>
        <taxon>Hexapoda</taxon>
        <taxon>Insecta</taxon>
        <taxon>Pterygota</taxon>
        <taxon>Neoptera</taxon>
        <taxon>Endopterygota</taxon>
        <taxon>Hymenoptera</taxon>
        <taxon>Apocrita</taxon>
        <taxon>Aculeata</taxon>
        <taxon>Formicoidea</taxon>
        <taxon>Formicidae</taxon>
        <taxon>Formicinae</taxon>
        <taxon>Lasius</taxon>
        <taxon>Lasius</taxon>
    </lineage>
</organism>
<sequence>MNMIATNVLLDDTRNNSNVSHPGTLTSPKDWDEKPKLKFPKFATEERYKIASLHLDKGWFAFDYLRSFLSFVQPYDIPIGKVLHGDNDNMQRGGGSWDREVPYNGRDGIAGFKGLPRGYHVTATKMPYEKLGRG</sequence>
<comment type="caution">
    <text evidence="1">The sequence shown here is derived from an EMBL/GenBank/DDBJ whole genome shotgun (WGS) entry which is preliminary data.</text>
</comment>
<name>A0A0J7L6G9_LASNI</name>
<gene>
    <name evidence="1" type="ORF">RF55_1387</name>
</gene>
<accession>A0A0J7L6G9</accession>